<proteinExistence type="predicted"/>
<accession>A0AAD5D3F2</accession>
<keyword evidence="2" id="KW-1185">Reference proteome</keyword>
<sequence>MGSKGFMSYVIMLAHMEESGRRGHVPQLLKYSCQIECRVKPTSPTIVIRTD</sequence>
<dbReference type="Proteomes" id="UP001206925">
    <property type="component" value="Unassembled WGS sequence"/>
</dbReference>
<dbReference type="EMBL" id="JAMZMK010005423">
    <property type="protein sequence ID" value="KAI7753488.1"/>
    <property type="molecule type" value="Genomic_DNA"/>
</dbReference>
<dbReference type="AlphaFoldDB" id="A0AAD5D3F2"/>
<reference evidence="1" key="1">
    <citation type="submission" date="2022-06" db="EMBL/GenBank/DDBJ databases">
        <title>Uncovering the hologenomic basis of an extraordinary plant invasion.</title>
        <authorList>
            <person name="Bieker V.C."/>
            <person name="Martin M.D."/>
            <person name="Gilbert T."/>
            <person name="Hodgins K."/>
            <person name="Battlay P."/>
            <person name="Petersen B."/>
            <person name="Wilson J."/>
        </authorList>
    </citation>
    <scope>NUCLEOTIDE SEQUENCE</scope>
    <source>
        <strain evidence="1">AA19_3_7</strain>
        <tissue evidence="1">Leaf</tissue>
    </source>
</reference>
<comment type="caution">
    <text evidence="1">The sequence shown here is derived from an EMBL/GenBank/DDBJ whole genome shotgun (WGS) entry which is preliminary data.</text>
</comment>
<organism evidence="1 2">
    <name type="scientific">Ambrosia artemisiifolia</name>
    <name type="common">Common ragweed</name>
    <dbReference type="NCBI Taxonomy" id="4212"/>
    <lineage>
        <taxon>Eukaryota</taxon>
        <taxon>Viridiplantae</taxon>
        <taxon>Streptophyta</taxon>
        <taxon>Embryophyta</taxon>
        <taxon>Tracheophyta</taxon>
        <taxon>Spermatophyta</taxon>
        <taxon>Magnoliopsida</taxon>
        <taxon>eudicotyledons</taxon>
        <taxon>Gunneridae</taxon>
        <taxon>Pentapetalae</taxon>
        <taxon>asterids</taxon>
        <taxon>campanulids</taxon>
        <taxon>Asterales</taxon>
        <taxon>Asteraceae</taxon>
        <taxon>Asteroideae</taxon>
        <taxon>Heliantheae alliance</taxon>
        <taxon>Heliantheae</taxon>
        <taxon>Ambrosia</taxon>
    </lineage>
</organism>
<evidence type="ECO:0000313" key="2">
    <source>
        <dbReference type="Proteomes" id="UP001206925"/>
    </source>
</evidence>
<protein>
    <submittedName>
        <fullName evidence="1">Uncharacterized protein</fullName>
    </submittedName>
</protein>
<name>A0AAD5D3F2_AMBAR</name>
<evidence type="ECO:0000313" key="1">
    <source>
        <dbReference type="EMBL" id="KAI7753488.1"/>
    </source>
</evidence>
<gene>
    <name evidence="1" type="ORF">M8C21_032934</name>
</gene>